<dbReference type="EMBL" id="MGBG01000003">
    <property type="protein sequence ID" value="OGK66937.1"/>
    <property type="molecule type" value="Genomic_DNA"/>
</dbReference>
<keyword evidence="2" id="KW-1133">Transmembrane helix</keyword>
<dbReference type="Gene3D" id="3.40.630.190">
    <property type="entry name" value="LCP protein"/>
    <property type="match status" value="1"/>
</dbReference>
<evidence type="ECO:0000256" key="2">
    <source>
        <dbReference type="SAM" id="Phobius"/>
    </source>
</evidence>
<proteinExistence type="inferred from homology"/>
<reference evidence="4 5" key="1">
    <citation type="journal article" date="2016" name="Nat. Commun.">
        <title>Thousands of microbial genomes shed light on interconnected biogeochemical processes in an aquifer system.</title>
        <authorList>
            <person name="Anantharaman K."/>
            <person name="Brown C.T."/>
            <person name="Hug L.A."/>
            <person name="Sharon I."/>
            <person name="Castelle C.J."/>
            <person name="Probst A.J."/>
            <person name="Thomas B.C."/>
            <person name="Singh A."/>
            <person name="Wilkins M.J."/>
            <person name="Karaoz U."/>
            <person name="Brodie E.L."/>
            <person name="Williams K.H."/>
            <person name="Hubbard S.S."/>
            <person name="Banfield J.F."/>
        </authorList>
    </citation>
    <scope>NUCLEOTIDE SEQUENCE [LARGE SCALE GENOMIC DNA]</scope>
</reference>
<dbReference type="PANTHER" id="PTHR33392:SF6">
    <property type="entry name" value="POLYISOPRENYL-TEICHOIC ACID--PEPTIDOGLYCAN TEICHOIC ACID TRANSFERASE TAGU"/>
    <property type="match status" value="1"/>
</dbReference>
<feature type="transmembrane region" description="Helical" evidence="2">
    <location>
        <begin position="12"/>
        <end position="36"/>
    </location>
</feature>
<evidence type="ECO:0000256" key="1">
    <source>
        <dbReference type="ARBA" id="ARBA00006068"/>
    </source>
</evidence>
<dbReference type="PANTHER" id="PTHR33392">
    <property type="entry name" value="POLYISOPRENYL-TEICHOIC ACID--PEPTIDOGLYCAN TEICHOIC ACID TRANSFERASE TAGU"/>
    <property type="match status" value="1"/>
</dbReference>
<evidence type="ECO:0000259" key="3">
    <source>
        <dbReference type="Pfam" id="PF03816"/>
    </source>
</evidence>
<feature type="domain" description="Cell envelope-related transcriptional attenuator" evidence="3">
    <location>
        <begin position="73"/>
        <end position="276"/>
    </location>
</feature>
<keyword evidence="2" id="KW-0472">Membrane</keyword>
<accession>A0A1F7KGE4</accession>
<dbReference type="Pfam" id="PF03816">
    <property type="entry name" value="LytR_cpsA_psr"/>
    <property type="match status" value="1"/>
</dbReference>
<organism evidence="4 5">
    <name type="scientific">Candidatus Roizmanbacteria bacterium RIFOXYA1_FULL_41_12</name>
    <dbReference type="NCBI Taxonomy" id="1802082"/>
    <lineage>
        <taxon>Bacteria</taxon>
        <taxon>Candidatus Roizmaniibacteriota</taxon>
    </lineage>
</organism>
<comment type="similarity">
    <text evidence="1">Belongs to the LytR/CpsA/Psr (LCP) family.</text>
</comment>
<sequence length="366" mass="41417">MINRRVYFWLKKSVLIIGLIVVILLGFLSFKAFYFLKNIGVAVKEKVFTKPKNTYTVALLGYGGGYHEGAYLTDTIIIAHLNYQSKKALLVSIPRDLWVNLPTKSGEPFAAKINTVYQLQLFPETFPDVAVKKFTQTDKNGLIKKTLRDVTGLTIDSYVAIDFESFQTVIDTLGGIDVDVKNSFEDREYPIEGMEADLCGKQESDLEELEKIATESVVLAFPCRYETIKFSAGMNHFDGETALKFARSRHSLEEGGDFARAKRQQQVIEATVNKLLSPIFFPKITSLMDQLENKIKTDAVYGDLTRVLKAAPLANQYQLKKIILSTDNFLTTDYSSDGQYILIPKKGVFQWQKIRQKISELSKKIN</sequence>
<gene>
    <name evidence="4" type="ORF">A2209_02680</name>
</gene>
<dbReference type="AlphaFoldDB" id="A0A1F7KGE4"/>
<comment type="caution">
    <text evidence="4">The sequence shown here is derived from an EMBL/GenBank/DDBJ whole genome shotgun (WGS) entry which is preliminary data.</text>
</comment>
<name>A0A1F7KGE4_9BACT</name>
<dbReference type="Proteomes" id="UP000178450">
    <property type="component" value="Unassembled WGS sequence"/>
</dbReference>
<dbReference type="InterPro" id="IPR004474">
    <property type="entry name" value="LytR_CpsA_psr"/>
</dbReference>
<dbReference type="InterPro" id="IPR050922">
    <property type="entry name" value="LytR/CpsA/Psr_CW_biosynth"/>
</dbReference>
<keyword evidence="2" id="KW-0812">Transmembrane</keyword>
<evidence type="ECO:0000313" key="5">
    <source>
        <dbReference type="Proteomes" id="UP000178450"/>
    </source>
</evidence>
<evidence type="ECO:0000313" key="4">
    <source>
        <dbReference type="EMBL" id="OGK66937.1"/>
    </source>
</evidence>
<dbReference type="NCBIfam" id="TIGR00350">
    <property type="entry name" value="lytR_cpsA_psr"/>
    <property type="match status" value="1"/>
</dbReference>
<protein>
    <recommendedName>
        <fullName evidence="3">Cell envelope-related transcriptional attenuator domain-containing protein</fullName>
    </recommendedName>
</protein>